<dbReference type="EMBL" id="BSDO01000010">
    <property type="protein sequence ID" value="GLI25039.1"/>
    <property type="molecule type" value="Genomic_DNA"/>
</dbReference>
<dbReference type="AlphaFoldDB" id="A0A9W6CQK4"/>
<keyword evidence="1" id="KW-0812">Transmembrane</keyword>
<reference evidence="3 5" key="2">
    <citation type="submission" date="2023-07" db="EMBL/GenBank/DDBJ databases">
        <title>Genomic Encyclopedia of Type Strains, Phase IV (KMG-IV): sequencing the most valuable type-strain genomes for metagenomic binning, comparative biology and taxonomic classification.</title>
        <authorList>
            <person name="Goeker M."/>
        </authorList>
    </citation>
    <scope>NUCLEOTIDE SEQUENCE [LARGE SCALE GENOMIC DNA]</scope>
    <source>
        <strain evidence="3 5">DSM 338</strain>
    </source>
</reference>
<organism evidence="2 4">
    <name type="scientific">Xanthobacter flavus</name>
    <dbReference type="NCBI Taxonomy" id="281"/>
    <lineage>
        <taxon>Bacteria</taxon>
        <taxon>Pseudomonadati</taxon>
        <taxon>Pseudomonadota</taxon>
        <taxon>Alphaproteobacteria</taxon>
        <taxon>Hyphomicrobiales</taxon>
        <taxon>Xanthobacteraceae</taxon>
        <taxon>Xanthobacter</taxon>
    </lineage>
</organism>
<name>A0A9W6CQK4_XANFL</name>
<feature type="transmembrane region" description="Helical" evidence="1">
    <location>
        <begin position="6"/>
        <end position="28"/>
    </location>
</feature>
<dbReference type="Proteomes" id="UP001144397">
    <property type="component" value="Unassembled WGS sequence"/>
</dbReference>
<protein>
    <submittedName>
        <fullName evidence="2">Uncharacterized protein</fullName>
    </submittedName>
</protein>
<proteinExistence type="predicted"/>
<evidence type="ECO:0000313" key="2">
    <source>
        <dbReference type="EMBL" id="GLI25039.1"/>
    </source>
</evidence>
<keyword evidence="1" id="KW-1133">Transmembrane helix</keyword>
<accession>A0A9W6CQK4</accession>
<keyword evidence="1" id="KW-0472">Membrane</keyword>
<reference evidence="2" key="1">
    <citation type="submission" date="2022-12" db="EMBL/GenBank/DDBJ databases">
        <title>Reference genome sequencing for broad-spectrum identification of bacterial and archaeal isolates by mass spectrometry.</title>
        <authorList>
            <person name="Sekiguchi Y."/>
            <person name="Tourlousse D.M."/>
        </authorList>
    </citation>
    <scope>NUCLEOTIDE SEQUENCE</scope>
    <source>
        <strain evidence="2">301</strain>
    </source>
</reference>
<dbReference type="RefSeq" id="WP_281809732.1">
    <property type="nucleotide sequence ID" value="NZ_BSDO01000010.1"/>
</dbReference>
<dbReference type="EMBL" id="JAVDPY010000011">
    <property type="protein sequence ID" value="MDR6336270.1"/>
    <property type="molecule type" value="Genomic_DNA"/>
</dbReference>
<evidence type="ECO:0000313" key="4">
    <source>
        <dbReference type="Proteomes" id="UP001144397"/>
    </source>
</evidence>
<evidence type="ECO:0000313" key="3">
    <source>
        <dbReference type="EMBL" id="MDR6336270.1"/>
    </source>
</evidence>
<feature type="transmembrane region" description="Helical" evidence="1">
    <location>
        <begin position="106"/>
        <end position="123"/>
    </location>
</feature>
<gene>
    <name evidence="3" type="ORF">GGQ86_004769</name>
    <name evidence="2" type="ORF">XFLAVUS301_47130</name>
</gene>
<keyword evidence="5" id="KW-1185">Reference proteome</keyword>
<evidence type="ECO:0000256" key="1">
    <source>
        <dbReference type="SAM" id="Phobius"/>
    </source>
</evidence>
<evidence type="ECO:0000313" key="5">
    <source>
        <dbReference type="Proteomes" id="UP001245370"/>
    </source>
</evidence>
<dbReference type="Proteomes" id="UP001245370">
    <property type="component" value="Unassembled WGS sequence"/>
</dbReference>
<feature type="transmembrane region" description="Helical" evidence="1">
    <location>
        <begin position="76"/>
        <end position="94"/>
    </location>
</feature>
<comment type="caution">
    <text evidence="2">The sequence shown here is derived from an EMBL/GenBank/DDBJ whole genome shotgun (WGS) entry which is preliminary data.</text>
</comment>
<dbReference type="GeneID" id="95765482"/>
<sequence length="130" mass="13176">MVVIEPNVAGLAIFAGLWTAACLGFLVLSGMFPASTRPAGARQAGGRALVLVNSMLWLALAAAALVYGYVNLRLTSLIVVGGLVLLFAPAPFDLLPTSFCDGRRGLAALVALQATALAVWAAIPGGGALI</sequence>
<feature type="transmembrane region" description="Helical" evidence="1">
    <location>
        <begin position="48"/>
        <end position="70"/>
    </location>
</feature>